<name>A0ABW1CHY2_9ACTN</name>
<dbReference type="InterPro" id="IPR001387">
    <property type="entry name" value="Cro/C1-type_HTH"/>
</dbReference>
<organism evidence="2 3">
    <name type="scientific">Nonomuraea insulae</name>
    <dbReference type="NCBI Taxonomy" id="1616787"/>
    <lineage>
        <taxon>Bacteria</taxon>
        <taxon>Bacillati</taxon>
        <taxon>Actinomycetota</taxon>
        <taxon>Actinomycetes</taxon>
        <taxon>Streptosporangiales</taxon>
        <taxon>Streptosporangiaceae</taxon>
        <taxon>Nonomuraea</taxon>
    </lineage>
</organism>
<feature type="non-terminal residue" evidence="2">
    <location>
        <position position="229"/>
    </location>
</feature>
<dbReference type="Gene3D" id="1.10.260.40">
    <property type="entry name" value="lambda repressor-like DNA-binding domains"/>
    <property type="match status" value="1"/>
</dbReference>
<gene>
    <name evidence="2" type="ORF">ACFPZ3_14070</name>
</gene>
<dbReference type="Pfam" id="PF13560">
    <property type="entry name" value="HTH_31"/>
    <property type="match status" value="1"/>
</dbReference>
<reference evidence="3" key="1">
    <citation type="journal article" date="2019" name="Int. J. Syst. Evol. Microbiol.">
        <title>The Global Catalogue of Microorganisms (GCM) 10K type strain sequencing project: providing services to taxonomists for standard genome sequencing and annotation.</title>
        <authorList>
            <consortium name="The Broad Institute Genomics Platform"/>
            <consortium name="The Broad Institute Genome Sequencing Center for Infectious Disease"/>
            <person name="Wu L."/>
            <person name="Ma J."/>
        </authorList>
    </citation>
    <scope>NUCLEOTIDE SEQUENCE [LARGE SCALE GENOMIC DNA]</scope>
    <source>
        <strain evidence="3">CCUG 53903</strain>
    </source>
</reference>
<dbReference type="CDD" id="cd00093">
    <property type="entry name" value="HTH_XRE"/>
    <property type="match status" value="1"/>
</dbReference>
<dbReference type="PROSITE" id="PS50943">
    <property type="entry name" value="HTH_CROC1"/>
    <property type="match status" value="1"/>
</dbReference>
<dbReference type="InterPro" id="IPR043917">
    <property type="entry name" value="DUF5753"/>
</dbReference>
<keyword evidence="3" id="KW-1185">Reference proteome</keyword>
<dbReference type="InterPro" id="IPR010982">
    <property type="entry name" value="Lambda_DNA-bd_dom_sf"/>
</dbReference>
<comment type="caution">
    <text evidence="2">The sequence shown here is derived from an EMBL/GenBank/DDBJ whole genome shotgun (WGS) entry which is preliminary data.</text>
</comment>
<feature type="domain" description="HTH cro/C1-type" evidence="1">
    <location>
        <begin position="18"/>
        <end position="73"/>
    </location>
</feature>
<evidence type="ECO:0000259" key="1">
    <source>
        <dbReference type="PROSITE" id="PS50943"/>
    </source>
</evidence>
<dbReference type="SMART" id="SM00530">
    <property type="entry name" value="HTH_XRE"/>
    <property type="match status" value="1"/>
</dbReference>
<sequence>MSGKRGVTLRAQWLGKHLRELRERAGLTLKEAGEYLQRDGSTVSRFEAGLYPARTPDVLALLDLYGVTAPQERDGLVRLSRDVWQNGWWDDYSGDVSHGIVDYAWLEARAESISSFDALVIPGLLQTRDYMEAVIRAEDPDATDDQVNRWVEFRRTRQEILTDDGPRLSTILDEYVLRRAIGGPDAMRAQLAHIAKHASAPNVEIRILLLNAGAHASPDGTFRIFQLPQ</sequence>
<evidence type="ECO:0000313" key="2">
    <source>
        <dbReference type="EMBL" id="MFC5824982.1"/>
    </source>
</evidence>
<dbReference type="RefSeq" id="WP_379514501.1">
    <property type="nucleotide sequence ID" value="NZ_JBHSPA010000017.1"/>
</dbReference>
<evidence type="ECO:0000313" key="3">
    <source>
        <dbReference type="Proteomes" id="UP001596058"/>
    </source>
</evidence>
<dbReference type="SUPFAM" id="SSF47413">
    <property type="entry name" value="lambda repressor-like DNA-binding domains"/>
    <property type="match status" value="1"/>
</dbReference>
<dbReference type="EMBL" id="JBHSPA010000017">
    <property type="protein sequence ID" value="MFC5824982.1"/>
    <property type="molecule type" value="Genomic_DNA"/>
</dbReference>
<protein>
    <submittedName>
        <fullName evidence="2">Helix-turn-helix domain-containing protein</fullName>
    </submittedName>
</protein>
<dbReference type="Proteomes" id="UP001596058">
    <property type="component" value="Unassembled WGS sequence"/>
</dbReference>
<proteinExistence type="predicted"/>
<dbReference type="Pfam" id="PF19054">
    <property type="entry name" value="DUF5753"/>
    <property type="match status" value="1"/>
</dbReference>
<accession>A0ABW1CHY2</accession>